<proteinExistence type="predicted"/>
<keyword evidence="1" id="KW-0677">Repeat</keyword>
<reference evidence="4" key="1">
    <citation type="journal article" date="2023" name="Mol. Phylogenet. Evol.">
        <title>Genome-scale phylogeny and comparative genomics of the fungal order Sordariales.</title>
        <authorList>
            <person name="Hensen N."/>
            <person name="Bonometti L."/>
            <person name="Westerberg I."/>
            <person name="Brannstrom I.O."/>
            <person name="Guillou S."/>
            <person name="Cros-Aarteil S."/>
            <person name="Calhoun S."/>
            <person name="Haridas S."/>
            <person name="Kuo A."/>
            <person name="Mondo S."/>
            <person name="Pangilinan J."/>
            <person name="Riley R."/>
            <person name="LaButti K."/>
            <person name="Andreopoulos B."/>
            <person name="Lipzen A."/>
            <person name="Chen C."/>
            <person name="Yan M."/>
            <person name="Daum C."/>
            <person name="Ng V."/>
            <person name="Clum A."/>
            <person name="Steindorff A."/>
            <person name="Ohm R.A."/>
            <person name="Martin F."/>
            <person name="Silar P."/>
            <person name="Natvig D.O."/>
            <person name="Lalanne C."/>
            <person name="Gautier V."/>
            <person name="Ament-Velasquez S.L."/>
            <person name="Kruys A."/>
            <person name="Hutchinson M.I."/>
            <person name="Powell A.J."/>
            <person name="Barry K."/>
            <person name="Miller A.N."/>
            <person name="Grigoriev I.V."/>
            <person name="Debuchy R."/>
            <person name="Gladieux P."/>
            <person name="Hiltunen Thoren M."/>
            <person name="Johannesson H."/>
        </authorList>
    </citation>
    <scope>NUCLEOTIDE SEQUENCE</scope>
    <source>
        <strain evidence="4">CBS 955.72</strain>
    </source>
</reference>
<reference evidence="4" key="2">
    <citation type="submission" date="2023-06" db="EMBL/GenBank/DDBJ databases">
        <authorList>
            <consortium name="Lawrence Berkeley National Laboratory"/>
            <person name="Haridas S."/>
            <person name="Hensen N."/>
            <person name="Bonometti L."/>
            <person name="Westerberg I."/>
            <person name="Brannstrom I.O."/>
            <person name="Guillou S."/>
            <person name="Cros-Aarteil S."/>
            <person name="Calhoun S."/>
            <person name="Kuo A."/>
            <person name="Mondo S."/>
            <person name="Pangilinan J."/>
            <person name="Riley R."/>
            <person name="Labutti K."/>
            <person name="Andreopoulos B."/>
            <person name="Lipzen A."/>
            <person name="Chen C."/>
            <person name="Yanf M."/>
            <person name="Daum C."/>
            <person name="Ng V."/>
            <person name="Clum A."/>
            <person name="Steindorff A."/>
            <person name="Ohm R."/>
            <person name="Martin F."/>
            <person name="Silar P."/>
            <person name="Natvig D."/>
            <person name="Lalanne C."/>
            <person name="Gautier V."/>
            <person name="Ament-Velasquez S.L."/>
            <person name="Kruys A."/>
            <person name="Hutchinson M.I."/>
            <person name="Powell A.J."/>
            <person name="Barry K."/>
            <person name="Miller A.N."/>
            <person name="Grigoriev I.V."/>
            <person name="Debuchy R."/>
            <person name="Gladieux P."/>
            <person name="Thoren M.H."/>
            <person name="Johannesson H."/>
        </authorList>
    </citation>
    <scope>NUCLEOTIDE SEQUENCE</scope>
    <source>
        <strain evidence="4">CBS 955.72</strain>
    </source>
</reference>
<dbReference type="PANTHER" id="PTHR24171">
    <property type="entry name" value="ANKYRIN REPEAT DOMAIN-CONTAINING PROTEIN 39-RELATED"/>
    <property type="match status" value="1"/>
</dbReference>
<accession>A0AAJ0HKV1</accession>
<evidence type="ECO:0008006" key="6">
    <source>
        <dbReference type="Google" id="ProtNLM"/>
    </source>
</evidence>
<dbReference type="AlphaFoldDB" id="A0AAJ0HKV1"/>
<evidence type="ECO:0000256" key="2">
    <source>
        <dbReference type="ARBA" id="ARBA00023043"/>
    </source>
</evidence>
<evidence type="ECO:0000313" key="5">
    <source>
        <dbReference type="Proteomes" id="UP001275084"/>
    </source>
</evidence>
<dbReference type="Gene3D" id="1.25.40.20">
    <property type="entry name" value="Ankyrin repeat-containing domain"/>
    <property type="match status" value="1"/>
</dbReference>
<keyword evidence="5" id="KW-1185">Reference proteome</keyword>
<organism evidence="4 5">
    <name type="scientific">Lasiosphaeria hispida</name>
    <dbReference type="NCBI Taxonomy" id="260671"/>
    <lineage>
        <taxon>Eukaryota</taxon>
        <taxon>Fungi</taxon>
        <taxon>Dikarya</taxon>
        <taxon>Ascomycota</taxon>
        <taxon>Pezizomycotina</taxon>
        <taxon>Sordariomycetes</taxon>
        <taxon>Sordariomycetidae</taxon>
        <taxon>Sordariales</taxon>
        <taxon>Lasiosphaeriaceae</taxon>
        <taxon>Lasiosphaeria</taxon>
    </lineage>
</organism>
<feature type="region of interest" description="Disordered" evidence="3">
    <location>
        <begin position="129"/>
        <end position="154"/>
    </location>
</feature>
<evidence type="ECO:0000313" key="4">
    <source>
        <dbReference type="EMBL" id="KAK3356438.1"/>
    </source>
</evidence>
<dbReference type="EMBL" id="JAUIQD010000003">
    <property type="protein sequence ID" value="KAK3356438.1"/>
    <property type="molecule type" value="Genomic_DNA"/>
</dbReference>
<feature type="region of interest" description="Disordered" evidence="3">
    <location>
        <begin position="94"/>
        <end position="116"/>
    </location>
</feature>
<keyword evidence="2" id="KW-0040">ANK repeat</keyword>
<dbReference type="Proteomes" id="UP001275084">
    <property type="component" value="Unassembled WGS sequence"/>
</dbReference>
<dbReference type="Pfam" id="PF13637">
    <property type="entry name" value="Ank_4"/>
    <property type="match status" value="1"/>
</dbReference>
<evidence type="ECO:0000256" key="1">
    <source>
        <dbReference type="ARBA" id="ARBA00022737"/>
    </source>
</evidence>
<sequence length="154" mass="16815">MGRGESKLGRVAFLLDHGADLNRPDVDGDTPFLCALYGNQTKTGILLLRRGSNPSAVNKSGQNALHLMAIYANVGGFEGLGDVAHHFKGLDPIAKDASGKTPRENFNEKDPPSSPELRRAFEEFMGKLQEARAKDNSDDEEEELFFDAQEAVQP</sequence>
<gene>
    <name evidence="4" type="ORF">B0T25DRAFT_565807</name>
</gene>
<dbReference type="SUPFAM" id="SSF48403">
    <property type="entry name" value="Ankyrin repeat"/>
    <property type="match status" value="1"/>
</dbReference>
<dbReference type="InterPro" id="IPR036770">
    <property type="entry name" value="Ankyrin_rpt-contain_sf"/>
</dbReference>
<protein>
    <recommendedName>
        <fullName evidence="6">Ankyrin repeat protein</fullName>
    </recommendedName>
</protein>
<evidence type="ECO:0000256" key="3">
    <source>
        <dbReference type="SAM" id="MobiDB-lite"/>
    </source>
</evidence>
<dbReference type="InterPro" id="IPR002110">
    <property type="entry name" value="Ankyrin_rpt"/>
</dbReference>
<comment type="caution">
    <text evidence="4">The sequence shown here is derived from an EMBL/GenBank/DDBJ whole genome shotgun (WGS) entry which is preliminary data.</text>
</comment>
<name>A0AAJ0HKV1_9PEZI</name>